<reference evidence="2" key="1">
    <citation type="submission" date="2022-07" db="EMBL/GenBank/DDBJ databases">
        <title>Phylogenomic reconstructions and comparative analyses of Kickxellomycotina fungi.</title>
        <authorList>
            <person name="Reynolds N.K."/>
            <person name="Stajich J.E."/>
            <person name="Barry K."/>
            <person name="Grigoriev I.V."/>
            <person name="Crous P."/>
            <person name="Smith M.E."/>
        </authorList>
    </citation>
    <scope>NUCLEOTIDE SEQUENCE</scope>
    <source>
        <strain evidence="2">NRRL 1566</strain>
    </source>
</reference>
<gene>
    <name evidence="2" type="ORF">IWW36_005697</name>
</gene>
<feature type="region of interest" description="Disordered" evidence="1">
    <location>
        <begin position="363"/>
        <end position="385"/>
    </location>
</feature>
<organism evidence="2 3">
    <name type="scientific">Coemansia brasiliensis</name>
    <dbReference type="NCBI Taxonomy" id="2650707"/>
    <lineage>
        <taxon>Eukaryota</taxon>
        <taxon>Fungi</taxon>
        <taxon>Fungi incertae sedis</taxon>
        <taxon>Zoopagomycota</taxon>
        <taxon>Kickxellomycotina</taxon>
        <taxon>Kickxellomycetes</taxon>
        <taxon>Kickxellales</taxon>
        <taxon>Kickxellaceae</taxon>
        <taxon>Coemansia</taxon>
    </lineage>
</organism>
<keyword evidence="3" id="KW-1185">Reference proteome</keyword>
<dbReference type="AlphaFoldDB" id="A0A9W8I5T9"/>
<feature type="non-terminal residue" evidence="2">
    <location>
        <position position="385"/>
    </location>
</feature>
<name>A0A9W8I5T9_9FUNG</name>
<evidence type="ECO:0000313" key="3">
    <source>
        <dbReference type="Proteomes" id="UP001139887"/>
    </source>
</evidence>
<evidence type="ECO:0000256" key="1">
    <source>
        <dbReference type="SAM" id="MobiDB-lite"/>
    </source>
</evidence>
<protein>
    <submittedName>
        <fullName evidence="2">Uncharacterized protein</fullName>
    </submittedName>
</protein>
<accession>A0A9W8I5T9</accession>
<dbReference type="EMBL" id="JANBUW010001550">
    <property type="protein sequence ID" value="KAJ2843025.1"/>
    <property type="molecule type" value="Genomic_DNA"/>
</dbReference>
<feature type="region of interest" description="Disordered" evidence="1">
    <location>
        <begin position="297"/>
        <end position="320"/>
    </location>
</feature>
<dbReference type="Proteomes" id="UP001139887">
    <property type="component" value="Unassembled WGS sequence"/>
</dbReference>
<dbReference type="OrthoDB" id="39175at2759"/>
<comment type="caution">
    <text evidence="2">The sequence shown here is derived from an EMBL/GenBank/DDBJ whole genome shotgun (WGS) entry which is preliminary data.</text>
</comment>
<evidence type="ECO:0000313" key="2">
    <source>
        <dbReference type="EMBL" id="KAJ2843025.1"/>
    </source>
</evidence>
<feature type="compositionally biased region" description="Basic and acidic residues" evidence="1">
    <location>
        <begin position="299"/>
        <end position="311"/>
    </location>
</feature>
<sequence length="385" mass="42787">MVRTFREAVMHTSLSEQTANEISATPSADPDVYRYFAALAGIIDSVMDFGDDIRALATPPMLEGTEILNQLRAEQDASGYGRPPYARHDMAFPSGSAGTDPKHWPTALWLGSRGDSSQFFRSSRIGWNAPAVNAVWPPDWRARIRVLKERAAALESQLSDWYSSIPISQIARKPYLYGQLPLQDRVTYFYQQIAYYGGVIQLQSLVIMAQGLLLPDALDEELDTFGSTTSHGSSIPPALGLSALTSMLWRSLMDADISMDTRQSRNTGESNESAYTIRRRQFGIQSGWGSRRNYAVGADDSRDGMGEDEHQLTPLDESGNSPEIIREELQRIVHAAWRRCTEAAAAMSSAVRRATEVRRVASANPNAPYYDPTFRPQVLPPYRGD</sequence>
<proteinExistence type="predicted"/>